<organism evidence="1">
    <name type="scientific">Rhizophora mucronata</name>
    <name type="common">Asiatic mangrove</name>
    <dbReference type="NCBI Taxonomy" id="61149"/>
    <lineage>
        <taxon>Eukaryota</taxon>
        <taxon>Viridiplantae</taxon>
        <taxon>Streptophyta</taxon>
        <taxon>Embryophyta</taxon>
        <taxon>Tracheophyta</taxon>
        <taxon>Spermatophyta</taxon>
        <taxon>Magnoliopsida</taxon>
        <taxon>eudicotyledons</taxon>
        <taxon>Gunneridae</taxon>
        <taxon>Pentapetalae</taxon>
        <taxon>rosids</taxon>
        <taxon>fabids</taxon>
        <taxon>Malpighiales</taxon>
        <taxon>Rhizophoraceae</taxon>
        <taxon>Rhizophora</taxon>
    </lineage>
</organism>
<sequence length="34" mass="3995">MKDKMVLLIGRTPLIKDIVNVRRQEGQHQCLSHH</sequence>
<protein>
    <submittedName>
        <fullName evidence="1">Uncharacterized protein</fullName>
    </submittedName>
</protein>
<dbReference type="EMBL" id="GGEC01092241">
    <property type="protein sequence ID" value="MBX72725.1"/>
    <property type="molecule type" value="Transcribed_RNA"/>
</dbReference>
<proteinExistence type="predicted"/>
<name>A0A2P2R0G5_RHIMU</name>
<dbReference type="AlphaFoldDB" id="A0A2P2R0G5"/>
<evidence type="ECO:0000313" key="1">
    <source>
        <dbReference type="EMBL" id="MBX72725.1"/>
    </source>
</evidence>
<accession>A0A2P2R0G5</accession>
<reference evidence="1" key="1">
    <citation type="submission" date="2018-02" db="EMBL/GenBank/DDBJ databases">
        <title>Rhizophora mucronata_Transcriptome.</title>
        <authorList>
            <person name="Meera S.P."/>
            <person name="Sreeshan A."/>
            <person name="Augustine A."/>
        </authorList>
    </citation>
    <scope>NUCLEOTIDE SEQUENCE</scope>
    <source>
        <tissue evidence="1">Leaf</tissue>
    </source>
</reference>